<accession>A0AAD8F061</accession>
<evidence type="ECO:0000313" key="1">
    <source>
        <dbReference type="EMBL" id="KAK0045516.1"/>
    </source>
</evidence>
<dbReference type="EMBL" id="JASAOG010000179">
    <property type="protein sequence ID" value="KAK0045516.1"/>
    <property type="molecule type" value="Genomic_DNA"/>
</dbReference>
<dbReference type="AlphaFoldDB" id="A0AAD8F061"/>
<comment type="caution">
    <text evidence="1">The sequence shown here is derived from an EMBL/GenBank/DDBJ whole genome shotgun (WGS) entry which is preliminary data.</text>
</comment>
<sequence length="273" mass="30773">MSSPRRNTASEYADIELSADGLPFRIFSPVGKSVITKKYSRNGFESAQVLGNFIRLGIMQRQNNFLERRNKSRAEHRRRTSLGNLSPGYEDMVDNNVVNVLSTLRHTSSLQLTGKVKHLHENKLNSSRDMFVQRENNKQFPGHPNNKHFPGHPNRSRNIEVYSAATQKSPLTKQVSTSIPVPTLSSDELNSQTCERLADRISLINKDNSKGTQFRLRFPSKSHKLRPQNIGVKTDFADAGHRLGQSKGKTECQQAAGMLTLCVFLPTQDLEDQ</sequence>
<dbReference type="Proteomes" id="UP001233172">
    <property type="component" value="Unassembled WGS sequence"/>
</dbReference>
<keyword evidence="2" id="KW-1185">Reference proteome</keyword>
<reference evidence="1" key="1">
    <citation type="journal article" date="2023" name="PLoS Negl. Trop. Dis.">
        <title>A genome sequence for Biomphalaria pfeifferi, the major vector snail for the human-infecting parasite Schistosoma mansoni.</title>
        <authorList>
            <person name="Bu L."/>
            <person name="Lu L."/>
            <person name="Laidemitt M.R."/>
            <person name="Zhang S.M."/>
            <person name="Mutuku M."/>
            <person name="Mkoji G."/>
            <person name="Steinauer M."/>
            <person name="Loker E.S."/>
        </authorList>
    </citation>
    <scope>NUCLEOTIDE SEQUENCE</scope>
    <source>
        <strain evidence="1">KasaAsao</strain>
    </source>
</reference>
<evidence type="ECO:0000313" key="2">
    <source>
        <dbReference type="Proteomes" id="UP001233172"/>
    </source>
</evidence>
<reference evidence="1" key="2">
    <citation type="submission" date="2023-04" db="EMBL/GenBank/DDBJ databases">
        <authorList>
            <person name="Bu L."/>
            <person name="Lu L."/>
            <person name="Laidemitt M.R."/>
            <person name="Zhang S.M."/>
            <person name="Mutuku M."/>
            <person name="Mkoji G."/>
            <person name="Steinauer M."/>
            <person name="Loker E.S."/>
        </authorList>
    </citation>
    <scope>NUCLEOTIDE SEQUENCE</scope>
    <source>
        <strain evidence="1">KasaAsao</strain>
        <tissue evidence="1">Whole Snail</tissue>
    </source>
</reference>
<name>A0AAD8F061_BIOPF</name>
<protein>
    <submittedName>
        <fullName evidence="1">Uncharacterized protein</fullName>
    </submittedName>
</protein>
<gene>
    <name evidence="1" type="ORF">Bpfe_025002</name>
</gene>
<proteinExistence type="predicted"/>
<organism evidence="1 2">
    <name type="scientific">Biomphalaria pfeifferi</name>
    <name type="common">Bloodfluke planorb</name>
    <name type="synonym">Freshwater snail</name>
    <dbReference type="NCBI Taxonomy" id="112525"/>
    <lineage>
        <taxon>Eukaryota</taxon>
        <taxon>Metazoa</taxon>
        <taxon>Spiralia</taxon>
        <taxon>Lophotrochozoa</taxon>
        <taxon>Mollusca</taxon>
        <taxon>Gastropoda</taxon>
        <taxon>Heterobranchia</taxon>
        <taxon>Euthyneura</taxon>
        <taxon>Panpulmonata</taxon>
        <taxon>Hygrophila</taxon>
        <taxon>Lymnaeoidea</taxon>
        <taxon>Planorbidae</taxon>
        <taxon>Biomphalaria</taxon>
    </lineage>
</organism>